<dbReference type="InterPro" id="IPR002213">
    <property type="entry name" value="UDP_glucos_trans"/>
</dbReference>
<evidence type="ECO:0000256" key="7">
    <source>
        <dbReference type="ARBA" id="ARBA00023033"/>
    </source>
</evidence>
<name>A0A7R9LM50_9ACAR</name>
<dbReference type="Gene3D" id="1.10.630.10">
    <property type="entry name" value="Cytochrome P450"/>
    <property type="match status" value="2"/>
</dbReference>
<dbReference type="Gene3D" id="3.40.50.2000">
    <property type="entry name" value="Glycogen Phosphorylase B"/>
    <property type="match status" value="1"/>
</dbReference>
<evidence type="ECO:0000313" key="8">
    <source>
        <dbReference type="EMBL" id="CAD7644232.1"/>
    </source>
</evidence>
<dbReference type="PANTHER" id="PTHR24289">
    <property type="entry name" value="STEROID 17-ALPHA-HYDROXYLASE/17,20 LYASE"/>
    <property type="match status" value="1"/>
</dbReference>
<dbReference type="SUPFAM" id="SSF48264">
    <property type="entry name" value="Cytochrome P450"/>
    <property type="match status" value="2"/>
</dbReference>
<evidence type="ECO:0000256" key="6">
    <source>
        <dbReference type="ARBA" id="ARBA00023004"/>
    </source>
</evidence>
<dbReference type="InterPro" id="IPR036396">
    <property type="entry name" value="Cyt_P450_sf"/>
</dbReference>
<keyword evidence="2" id="KW-0349">Heme</keyword>
<keyword evidence="9" id="KW-1185">Reference proteome</keyword>
<dbReference type="GO" id="GO:0008194">
    <property type="term" value="F:UDP-glycosyltransferase activity"/>
    <property type="evidence" value="ECO:0007669"/>
    <property type="project" value="InterPro"/>
</dbReference>
<comment type="similarity">
    <text evidence="1">Belongs to the cytochrome P450 family.</text>
</comment>
<dbReference type="GO" id="GO:0004497">
    <property type="term" value="F:monooxygenase activity"/>
    <property type="evidence" value="ECO:0007669"/>
    <property type="project" value="UniProtKB-KW"/>
</dbReference>
<dbReference type="GO" id="GO:0020037">
    <property type="term" value="F:heme binding"/>
    <property type="evidence" value="ECO:0007669"/>
    <property type="project" value="InterPro"/>
</dbReference>
<dbReference type="EMBL" id="CAJPVJ010001601">
    <property type="protein sequence ID" value="CAG2165010.1"/>
    <property type="molecule type" value="Genomic_DNA"/>
</dbReference>
<reference evidence="8" key="1">
    <citation type="submission" date="2020-11" db="EMBL/GenBank/DDBJ databases">
        <authorList>
            <person name="Tran Van P."/>
        </authorList>
    </citation>
    <scope>NUCLEOTIDE SEQUENCE</scope>
</reference>
<evidence type="ECO:0000256" key="2">
    <source>
        <dbReference type="ARBA" id="ARBA00022617"/>
    </source>
</evidence>
<proteinExistence type="inferred from homology"/>
<dbReference type="OrthoDB" id="5835829at2759"/>
<dbReference type="AlphaFoldDB" id="A0A7R9LM50"/>
<accession>A0A7R9LM50</accession>
<keyword evidence="5" id="KW-0560">Oxidoreductase</keyword>
<dbReference type="Proteomes" id="UP000728032">
    <property type="component" value="Unassembled WGS sequence"/>
</dbReference>
<evidence type="ECO:0000256" key="5">
    <source>
        <dbReference type="ARBA" id="ARBA00023002"/>
    </source>
</evidence>
<dbReference type="GO" id="GO:0005506">
    <property type="term" value="F:iron ion binding"/>
    <property type="evidence" value="ECO:0007669"/>
    <property type="project" value="InterPro"/>
</dbReference>
<dbReference type="PANTHER" id="PTHR24289:SF1">
    <property type="entry name" value="STEROID 17-ALPHA-HYDROXYLASE_17,20 LYASE"/>
    <property type="match status" value="1"/>
</dbReference>
<organism evidence="8">
    <name type="scientific">Oppiella nova</name>
    <dbReference type="NCBI Taxonomy" id="334625"/>
    <lineage>
        <taxon>Eukaryota</taxon>
        <taxon>Metazoa</taxon>
        <taxon>Ecdysozoa</taxon>
        <taxon>Arthropoda</taxon>
        <taxon>Chelicerata</taxon>
        <taxon>Arachnida</taxon>
        <taxon>Acari</taxon>
        <taxon>Acariformes</taxon>
        <taxon>Sarcoptiformes</taxon>
        <taxon>Oribatida</taxon>
        <taxon>Brachypylina</taxon>
        <taxon>Oppioidea</taxon>
        <taxon>Oppiidae</taxon>
        <taxon>Oppiella</taxon>
    </lineage>
</organism>
<evidence type="ECO:0008006" key="10">
    <source>
        <dbReference type="Google" id="ProtNLM"/>
    </source>
</evidence>
<dbReference type="InterPro" id="IPR001128">
    <property type="entry name" value="Cyt_P450"/>
</dbReference>
<keyword evidence="4" id="KW-0479">Metal-binding</keyword>
<keyword evidence="7" id="KW-0503">Monooxygenase</keyword>
<keyword evidence="3" id="KW-0808">Transferase</keyword>
<dbReference type="GO" id="GO:0016705">
    <property type="term" value="F:oxidoreductase activity, acting on paired donors, with incorporation or reduction of molecular oxygen"/>
    <property type="evidence" value="ECO:0007669"/>
    <property type="project" value="InterPro"/>
</dbReference>
<evidence type="ECO:0000313" key="9">
    <source>
        <dbReference type="Proteomes" id="UP000728032"/>
    </source>
</evidence>
<protein>
    <recommendedName>
        <fullName evidence="10">Glucuronosyltransferase</fullName>
    </recommendedName>
</protein>
<evidence type="ECO:0000256" key="1">
    <source>
        <dbReference type="ARBA" id="ARBA00010617"/>
    </source>
</evidence>
<evidence type="ECO:0000256" key="3">
    <source>
        <dbReference type="ARBA" id="ARBA00022679"/>
    </source>
</evidence>
<dbReference type="PRINTS" id="PR00463">
    <property type="entry name" value="EP450I"/>
</dbReference>
<dbReference type="SUPFAM" id="SSF53756">
    <property type="entry name" value="UDP-Glycosyltransferase/glycogen phosphorylase"/>
    <property type="match status" value="1"/>
</dbReference>
<evidence type="ECO:0000256" key="4">
    <source>
        <dbReference type="ARBA" id="ARBA00022723"/>
    </source>
</evidence>
<dbReference type="Pfam" id="PF00067">
    <property type="entry name" value="p450"/>
    <property type="match status" value="2"/>
</dbReference>
<gene>
    <name evidence="8" type="ORF">ONB1V03_LOCUS4556</name>
</gene>
<dbReference type="Pfam" id="PF00201">
    <property type="entry name" value="UDPGT"/>
    <property type="match status" value="1"/>
</dbReference>
<dbReference type="EMBL" id="OC916426">
    <property type="protein sequence ID" value="CAD7644232.1"/>
    <property type="molecule type" value="Genomic_DNA"/>
</dbReference>
<dbReference type="InterPro" id="IPR002401">
    <property type="entry name" value="Cyt_P450_E_grp-I"/>
</dbReference>
<sequence length="651" mass="75389">MGAADVKNMKRLVNILSKSKHRFIVSKGPFHEEYDLPVNMWGAATVPQIQVLPVVDLVVTHGGNNTTTETMYFGIPMIVLPLFLDQYDNAQRVEDKGFGIRLDAYQCSDLESTLPPGPLPLPILGNLLRETKSHFDEVFRQLAKQYGPVFTFWLGNRPHVIVSDIGLAREAFKKNDFAGRSITFFDVIFDDYGHRWEALRRVAHSAVQKYSRNDKLVNVANDSVDRMVKTMIETEGPGKAFDPKTYIYLVFLNIFATSAFGISYNLDDYEFKRIKYILKDFSKKAGSRLLLWEFSPLIRLLDRKLVIEKDDNIIEFIDICQKKFVSHQKDYSESIERDFCDALITAKNEALREGKESVPYLTDANLTMTSHWDEVFRQLAKQYGPVLTFWLGNRPHVIVSDIGLAREAFKKNDFAGRSITFFGHLLSNEKHSDVIFDDYGHRWEALRRVAHSAVQKYSTNDRLVNVANDSVDRMVKTMIETEGPGKAFDPKTYIYLVFLNILATSAFGISYNLEDYEFKRIKYILKDFSKKAGSRLLLWEFSPLIRLLDRKLVKENDDNVIEFIDICQKKFVSHQKDYSESIERDFCDALITAKNEALREDICQKKFVSHQKDYSESIETLKTLREYWRFLLRESLPFLSQGIECLRLECY</sequence>
<keyword evidence="6" id="KW-0408">Iron</keyword>